<evidence type="ECO:0000313" key="5">
    <source>
        <dbReference type="EMBL" id="MBB1126757.1"/>
    </source>
</evidence>
<evidence type="ECO:0008006" key="7">
    <source>
        <dbReference type="Google" id="ProtNLM"/>
    </source>
</evidence>
<dbReference type="InterPro" id="IPR029046">
    <property type="entry name" value="LolA/LolB/LppX"/>
</dbReference>
<evidence type="ECO:0000256" key="4">
    <source>
        <dbReference type="ARBA" id="ARBA00022927"/>
    </source>
</evidence>
<accession>A0A839HIT7</accession>
<gene>
    <name evidence="5" type="ORF">HUK38_11030</name>
</gene>
<evidence type="ECO:0000256" key="1">
    <source>
        <dbReference type="ARBA" id="ARBA00011245"/>
    </source>
</evidence>
<comment type="subunit">
    <text evidence="1">Monomer.</text>
</comment>
<evidence type="ECO:0000256" key="3">
    <source>
        <dbReference type="ARBA" id="ARBA00022729"/>
    </source>
</evidence>
<dbReference type="EMBL" id="JABVCQ010000025">
    <property type="protein sequence ID" value="MBB1126757.1"/>
    <property type="molecule type" value="Genomic_DNA"/>
</dbReference>
<keyword evidence="6" id="KW-1185">Reference proteome</keyword>
<keyword evidence="4" id="KW-0653">Protein transport</keyword>
<keyword evidence="3" id="KW-0732">Signal</keyword>
<keyword evidence="2" id="KW-0813">Transport</keyword>
<dbReference type="Proteomes" id="UP000548632">
    <property type="component" value="Unassembled WGS sequence"/>
</dbReference>
<dbReference type="InterPro" id="IPR004564">
    <property type="entry name" value="OM_lipoprot_carrier_LolA-like"/>
</dbReference>
<evidence type="ECO:0000313" key="6">
    <source>
        <dbReference type="Proteomes" id="UP000548632"/>
    </source>
</evidence>
<name>A0A839HIT7_9GAMM</name>
<reference evidence="5 6" key="1">
    <citation type="journal article" date="2020" name="Arch. Microbiol.">
        <title>The genome sequence of the giant phototrophic gammaproteobacterium Thiospirillum jenense gives insight into its physiological properties and phylogenetic relationships.</title>
        <authorList>
            <person name="Imhoff J.F."/>
            <person name="Meyer T.E."/>
            <person name="Kyndt J.A."/>
        </authorList>
    </citation>
    <scope>NUCLEOTIDE SEQUENCE [LARGE SCALE GENOMIC DNA]</scope>
    <source>
        <strain evidence="5 6">DSM 216</strain>
    </source>
</reference>
<dbReference type="Gene3D" id="2.50.20.10">
    <property type="entry name" value="Lipoprotein localisation LolA/LolB/LppX"/>
    <property type="match status" value="1"/>
</dbReference>
<sequence length="212" mass="23832">MNTHLLPPARLNTQLALVRRLLLIVIWAMLTIQNPPAGANSLQPPDVTTLMALLRQVQMVEVQYQETVESSLIHTAISTRGRLIYHTPDRIQRISDQGDGFILTGEQLQLITAHQVIKTLLISDIPPLQLLIGTLRAVFAGDLATLRTQYQLTYTTQLDRWTLALTPRNPTLLPMLQRLLISGDGVNLISLEITEANADRRVLRMQLIARRP</sequence>
<protein>
    <recommendedName>
        <fullName evidence="7">Outer membrane lipoprotein carrier protein LolA</fullName>
    </recommendedName>
</protein>
<comment type="caution">
    <text evidence="5">The sequence shown here is derived from an EMBL/GenBank/DDBJ whole genome shotgun (WGS) entry which is preliminary data.</text>
</comment>
<dbReference type="SUPFAM" id="SSF89392">
    <property type="entry name" value="Prokaryotic lipoproteins and lipoprotein localization factors"/>
    <property type="match status" value="1"/>
</dbReference>
<dbReference type="AlphaFoldDB" id="A0A839HIT7"/>
<organism evidence="5 6">
    <name type="scientific">Thiospirillum jenense</name>
    <dbReference type="NCBI Taxonomy" id="1653858"/>
    <lineage>
        <taxon>Bacteria</taxon>
        <taxon>Pseudomonadati</taxon>
        <taxon>Pseudomonadota</taxon>
        <taxon>Gammaproteobacteria</taxon>
        <taxon>Chromatiales</taxon>
        <taxon>Chromatiaceae</taxon>
        <taxon>Thiospirillum</taxon>
    </lineage>
</organism>
<dbReference type="GO" id="GO:0015031">
    <property type="term" value="P:protein transport"/>
    <property type="evidence" value="ECO:0007669"/>
    <property type="project" value="UniProtKB-KW"/>
</dbReference>
<evidence type="ECO:0000256" key="2">
    <source>
        <dbReference type="ARBA" id="ARBA00022448"/>
    </source>
</evidence>
<proteinExistence type="predicted"/>
<dbReference type="RefSeq" id="WP_182584386.1">
    <property type="nucleotide sequence ID" value="NZ_JABVCQ010000025.1"/>
</dbReference>
<dbReference type="Pfam" id="PF19574">
    <property type="entry name" value="LolA_3"/>
    <property type="match status" value="1"/>
</dbReference>